<gene>
    <name evidence="1" type="primary">ltrA2</name>
    <name evidence="1" type="ORF">FEAC_25930</name>
</gene>
<accession>A0A0D8FQY6</accession>
<dbReference type="PANTHER" id="PTHR34047">
    <property type="entry name" value="NUCLEAR INTRON MATURASE 1, MITOCHONDRIAL-RELATED"/>
    <property type="match status" value="1"/>
</dbReference>
<dbReference type="RefSeq" id="WP_052566346.1">
    <property type="nucleotide sequence ID" value="NZ_JQKF01000033.1"/>
</dbReference>
<dbReference type="EMBL" id="JXUW01000032">
    <property type="protein sequence ID" value="KJE75693.1"/>
    <property type="molecule type" value="Genomic_DNA"/>
</dbReference>
<proteinExistence type="predicted"/>
<evidence type="ECO:0000313" key="2">
    <source>
        <dbReference type="Proteomes" id="UP000032336"/>
    </source>
</evidence>
<dbReference type="PATRIC" id="fig|1121877.4.peg.2892"/>
<protein>
    <submittedName>
        <fullName evidence="1">Group II intron-encoded protein LtrA</fullName>
    </submittedName>
</protein>
<evidence type="ECO:0000313" key="1">
    <source>
        <dbReference type="EMBL" id="KJE75693.1"/>
    </source>
</evidence>
<dbReference type="eggNOG" id="COG3344">
    <property type="taxonomic scope" value="Bacteria"/>
</dbReference>
<reference evidence="1 2" key="1">
    <citation type="submission" date="2015-01" db="EMBL/GenBank/DDBJ databases">
        <title>Draft genome of the acidophilic iron oxidizer Ferrimicrobium acidiphilum strain T23.</title>
        <authorList>
            <person name="Poehlein A."/>
            <person name="Eisen S."/>
            <person name="Schloemann M."/>
            <person name="Johnson B.D."/>
            <person name="Daniel R."/>
            <person name="Muehling M."/>
        </authorList>
    </citation>
    <scope>NUCLEOTIDE SEQUENCE [LARGE SCALE GENOMIC DNA]</scope>
    <source>
        <strain evidence="1 2">T23</strain>
    </source>
</reference>
<dbReference type="GeneID" id="78373608"/>
<dbReference type="Proteomes" id="UP000032336">
    <property type="component" value="Unassembled WGS sequence"/>
</dbReference>
<dbReference type="PANTHER" id="PTHR34047:SF8">
    <property type="entry name" value="PROTEIN YKFC"/>
    <property type="match status" value="1"/>
</dbReference>
<organism evidence="1 2">
    <name type="scientific">Ferrimicrobium acidiphilum DSM 19497</name>
    <dbReference type="NCBI Taxonomy" id="1121877"/>
    <lineage>
        <taxon>Bacteria</taxon>
        <taxon>Bacillati</taxon>
        <taxon>Actinomycetota</taxon>
        <taxon>Acidimicrobiia</taxon>
        <taxon>Acidimicrobiales</taxon>
        <taxon>Acidimicrobiaceae</taxon>
        <taxon>Ferrimicrobium</taxon>
    </lineage>
</organism>
<dbReference type="AlphaFoldDB" id="A0A0D8FQY6"/>
<comment type="caution">
    <text evidence="1">The sequence shown here is derived from an EMBL/GenBank/DDBJ whole genome shotgun (WGS) entry which is preliminary data.</text>
</comment>
<keyword evidence="2" id="KW-1185">Reference proteome</keyword>
<dbReference type="STRING" id="1121877.FEAC_25930"/>
<name>A0A0D8FQY6_9ACTN</name>
<dbReference type="InterPro" id="IPR043502">
    <property type="entry name" value="DNA/RNA_pol_sf"/>
</dbReference>
<dbReference type="InterPro" id="IPR051083">
    <property type="entry name" value="GrpII_Intron_Splice-Mob/Def"/>
</dbReference>
<dbReference type="OrthoDB" id="1550386at2"/>
<dbReference type="SUPFAM" id="SSF56672">
    <property type="entry name" value="DNA/RNA polymerases"/>
    <property type="match status" value="1"/>
</dbReference>
<sequence>MSAEQSARTIRQADGLDPVRAHRRVLYRSAKQNRTRKFHALYDKLTRFDVMQRAWSDVARNQGAPGVDKVSITDISSRGPESIQTFLGALTEELRTGTYRPKPLRRVHIPKPGKPGETRPLGIPCVRDRVVMAAAKLVLEPIFEADFSPVSFGFRAEALLHTKPSKS</sequence>